<dbReference type="KEGG" id="cmb:CSW64_09990"/>
<dbReference type="PANTHER" id="PTHR35174:SF3">
    <property type="entry name" value="BLL7171 PROTEIN"/>
    <property type="match status" value="1"/>
</dbReference>
<dbReference type="RefSeq" id="WP_099621972.1">
    <property type="nucleotide sequence ID" value="NZ_CP024201.1"/>
</dbReference>
<dbReference type="Gene3D" id="3.30.70.1060">
    <property type="entry name" value="Dimeric alpha+beta barrel"/>
    <property type="match status" value="1"/>
</dbReference>
<comment type="similarity">
    <text evidence="1">Belongs to the YciI family.</text>
</comment>
<reference evidence="3 4" key="1">
    <citation type="submission" date="2017-10" db="EMBL/GenBank/DDBJ databases">
        <title>Genome sequence of Caulobacter mirabilis FWC38.</title>
        <authorList>
            <person name="Fiebig A."/>
            <person name="Crosson S."/>
        </authorList>
    </citation>
    <scope>NUCLEOTIDE SEQUENCE [LARGE SCALE GENOMIC DNA]</scope>
    <source>
        <strain evidence="3 4">FWC 38</strain>
    </source>
</reference>
<gene>
    <name evidence="3" type="ORF">CSW64_09990</name>
</gene>
<dbReference type="Pfam" id="PF03795">
    <property type="entry name" value="YCII"/>
    <property type="match status" value="1"/>
</dbReference>
<dbReference type="EMBL" id="CP024201">
    <property type="protein sequence ID" value="ATQ42718.1"/>
    <property type="molecule type" value="Genomic_DNA"/>
</dbReference>
<name>A0A2D2AXH5_9CAUL</name>
<evidence type="ECO:0000256" key="1">
    <source>
        <dbReference type="ARBA" id="ARBA00007689"/>
    </source>
</evidence>
<dbReference type="InterPro" id="IPR005545">
    <property type="entry name" value="YCII"/>
</dbReference>
<evidence type="ECO:0000313" key="3">
    <source>
        <dbReference type="EMBL" id="ATQ42718.1"/>
    </source>
</evidence>
<feature type="domain" description="YCII-related" evidence="2">
    <location>
        <begin position="19"/>
        <end position="98"/>
    </location>
</feature>
<sequence>MTRYILSIIQPDGPPPPPEILDPILADLAKVNADMTAAGVRVMAVGLTPPSQAFVVRTGRGKPAVTDGPFAETKEHIGGFTIIDVATLDEARDWATRLATAITLPIEVRALYSD</sequence>
<dbReference type="Proteomes" id="UP000228945">
    <property type="component" value="Chromosome"/>
</dbReference>
<evidence type="ECO:0000259" key="2">
    <source>
        <dbReference type="Pfam" id="PF03795"/>
    </source>
</evidence>
<evidence type="ECO:0000313" key="4">
    <source>
        <dbReference type="Proteomes" id="UP000228945"/>
    </source>
</evidence>
<accession>A0A2D2AXH5</accession>
<protein>
    <recommendedName>
        <fullName evidence="2">YCII-related domain-containing protein</fullName>
    </recommendedName>
</protein>
<dbReference type="OrthoDB" id="9807535at2"/>
<proteinExistence type="inferred from homology"/>
<organism evidence="3 4">
    <name type="scientific">Caulobacter mirabilis</name>
    <dbReference type="NCBI Taxonomy" id="69666"/>
    <lineage>
        <taxon>Bacteria</taxon>
        <taxon>Pseudomonadati</taxon>
        <taxon>Pseudomonadota</taxon>
        <taxon>Alphaproteobacteria</taxon>
        <taxon>Caulobacterales</taxon>
        <taxon>Caulobacteraceae</taxon>
        <taxon>Caulobacter</taxon>
    </lineage>
</organism>
<dbReference type="AlphaFoldDB" id="A0A2D2AXH5"/>
<dbReference type="SUPFAM" id="SSF54909">
    <property type="entry name" value="Dimeric alpha+beta barrel"/>
    <property type="match status" value="1"/>
</dbReference>
<dbReference type="PANTHER" id="PTHR35174">
    <property type="entry name" value="BLL7171 PROTEIN-RELATED"/>
    <property type="match status" value="1"/>
</dbReference>
<keyword evidence="4" id="KW-1185">Reference proteome</keyword>
<dbReference type="InterPro" id="IPR011008">
    <property type="entry name" value="Dimeric_a/b-barrel"/>
</dbReference>